<evidence type="ECO:0000313" key="2">
    <source>
        <dbReference type="Proteomes" id="UP000308197"/>
    </source>
</evidence>
<name>A0A5C3NRW5_9APHY</name>
<evidence type="ECO:0000313" key="1">
    <source>
        <dbReference type="EMBL" id="TFK80144.1"/>
    </source>
</evidence>
<proteinExistence type="predicted"/>
<reference evidence="1 2" key="1">
    <citation type="journal article" date="2019" name="Nat. Ecol. Evol.">
        <title>Megaphylogeny resolves global patterns of mushroom evolution.</title>
        <authorList>
            <person name="Varga T."/>
            <person name="Krizsan K."/>
            <person name="Foldi C."/>
            <person name="Dima B."/>
            <person name="Sanchez-Garcia M."/>
            <person name="Sanchez-Ramirez S."/>
            <person name="Szollosi G.J."/>
            <person name="Szarkandi J.G."/>
            <person name="Papp V."/>
            <person name="Albert L."/>
            <person name="Andreopoulos W."/>
            <person name="Angelini C."/>
            <person name="Antonin V."/>
            <person name="Barry K.W."/>
            <person name="Bougher N.L."/>
            <person name="Buchanan P."/>
            <person name="Buyck B."/>
            <person name="Bense V."/>
            <person name="Catcheside P."/>
            <person name="Chovatia M."/>
            <person name="Cooper J."/>
            <person name="Damon W."/>
            <person name="Desjardin D."/>
            <person name="Finy P."/>
            <person name="Geml J."/>
            <person name="Haridas S."/>
            <person name="Hughes K."/>
            <person name="Justo A."/>
            <person name="Karasinski D."/>
            <person name="Kautmanova I."/>
            <person name="Kiss B."/>
            <person name="Kocsube S."/>
            <person name="Kotiranta H."/>
            <person name="LaButti K.M."/>
            <person name="Lechner B.E."/>
            <person name="Liimatainen K."/>
            <person name="Lipzen A."/>
            <person name="Lukacs Z."/>
            <person name="Mihaltcheva S."/>
            <person name="Morgado L.N."/>
            <person name="Niskanen T."/>
            <person name="Noordeloos M.E."/>
            <person name="Ohm R.A."/>
            <person name="Ortiz-Santana B."/>
            <person name="Ovrebo C."/>
            <person name="Racz N."/>
            <person name="Riley R."/>
            <person name="Savchenko A."/>
            <person name="Shiryaev A."/>
            <person name="Soop K."/>
            <person name="Spirin V."/>
            <person name="Szebenyi C."/>
            <person name="Tomsovsky M."/>
            <person name="Tulloss R.E."/>
            <person name="Uehling J."/>
            <person name="Grigoriev I.V."/>
            <person name="Vagvolgyi C."/>
            <person name="Papp T."/>
            <person name="Martin F.M."/>
            <person name="Miettinen O."/>
            <person name="Hibbett D.S."/>
            <person name="Nagy L.G."/>
        </authorList>
    </citation>
    <scope>NUCLEOTIDE SEQUENCE [LARGE SCALE GENOMIC DNA]</scope>
    <source>
        <strain evidence="1 2">HHB13444</strain>
    </source>
</reference>
<dbReference type="Proteomes" id="UP000308197">
    <property type="component" value="Unassembled WGS sequence"/>
</dbReference>
<gene>
    <name evidence="1" type="ORF">K466DRAFT_392529</name>
</gene>
<dbReference type="AlphaFoldDB" id="A0A5C3NRW5"/>
<sequence length="158" mass="17248">MGEMSARTKRRPQFSCRKCAFAARLPRRSSDPAFPSELASAQSPAAIPSLAVDRCLAIANTARALHTHDARRRTSDIDLLCGDQLRAHLASCQSVYVSLHSAVVLTACSLSKLSPRLLRRPLPSGDLRLPLLPDPRTSPIPRPAHDLSQLQITLSRPL</sequence>
<keyword evidence="2" id="KW-1185">Reference proteome</keyword>
<organism evidence="1 2">
    <name type="scientific">Polyporus arcularius HHB13444</name>
    <dbReference type="NCBI Taxonomy" id="1314778"/>
    <lineage>
        <taxon>Eukaryota</taxon>
        <taxon>Fungi</taxon>
        <taxon>Dikarya</taxon>
        <taxon>Basidiomycota</taxon>
        <taxon>Agaricomycotina</taxon>
        <taxon>Agaricomycetes</taxon>
        <taxon>Polyporales</taxon>
        <taxon>Polyporaceae</taxon>
        <taxon>Polyporus</taxon>
    </lineage>
</organism>
<dbReference type="EMBL" id="ML211837">
    <property type="protein sequence ID" value="TFK80144.1"/>
    <property type="molecule type" value="Genomic_DNA"/>
</dbReference>
<protein>
    <submittedName>
        <fullName evidence="1">Uncharacterized protein</fullName>
    </submittedName>
</protein>
<accession>A0A5C3NRW5</accession>
<dbReference type="InParanoid" id="A0A5C3NRW5"/>